<dbReference type="EMBL" id="RBLJ01000005">
    <property type="protein sequence ID" value="RKS54481.1"/>
    <property type="molecule type" value="Genomic_DNA"/>
</dbReference>
<keyword evidence="2" id="KW-1185">Reference proteome</keyword>
<dbReference type="Proteomes" id="UP000280955">
    <property type="component" value="Unassembled WGS sequence"/>
</dbReference>
<comment type="caution">
    <text evidence="1">The sequence shown here is derived from an EMBL/GenBank/DDBJ whole genome shotgun (WGS) entry which is preliminary data.</text>
</comment>
<protein>
    <recommendedName>
        <fullName evidence="3">Transposase</fullName>
    </recommendedName>
</protein>
<gene>
    <name evidence="1" type="ORF">BDD30_4055</name>
</gene>
<evidence type="ECO:0000313" key="2">
    <source>
        <dbReference type="Proteomes" id="UP000280955"/>
    </source>
</evidence>
<evidence type="ECO:0000313" key="1">
    <source>
        <dbReference type="EMBL" id="RKS54481.1"/>
    </source>
</evidence>
<proteinExistence type="predicted"/>
<organism evidence="1 2">
    <name type="scientific">Photorhabdus asymbiotica</name>
    <dbReference type="NCBI Taxonomy" id="291112"/>
    <lineage>
        <taxon>Bacteria</taxon>
        <taxon>Pseudomonadati</taxon>
        <taxon>Pseudomonadota</taxon>
        <taxon>Gammaproteobacteria</taxon>
        <taxon>Enterobacterales</taxon>
        <taxon>Morganellaceae</taxon>
        <taxon>Photorhabdus</taxon>
    </lineage>
</organism>
<name>A0ABX9SGL0_9GAMM</name>
<evidence type="ECO:0008006" key="3">
    <source>
        <dbReference type="Google" id="ProtNLM"/>
    </source>
</evidence>
<reference evidence="1 2" key="1">
    <citation type="submission" date="2018-10" db="EMBL/GenBank/DDBJ databases">
        <title>Genomic Encyclopedia of Archaeal and Bacterial Type Strains, Phase II (KMG-II): from individual species to whole genera.</title>
        <authorList>
            <person name="Goeker M."/>
        </authorList>
    </citation>
    <scope>NUCLEOTIDE SEQUENCE [LARGE SCALE GENOMIC DNA]</scope>
    <source>
        <strain evidence="1 2">DSM 15149</strain>
    </source>
</reference>
<accession>A0ABX9SGL0</accession>
<sequence>MNNEVEPINYRLEVKLNKYSAHLIINIRVRYIFKLG</sequence>